<protein>
    <submittedName>
        <fullName evidence="3">Uncharacterized protein LOC112690718</fullName>
    </submittedName>
</protein>
<dbReference type="GeneID" id="112690718"/>
<sequence length="176" mass="20733">MQSQRWIFTSPGGEDEYKKPSIARQHYGDTIALKTKQKMEKKETENEKKRREFERCTWEKMTEKVLDQMKEDQNKLKKLRDAQVKGSLYGDSYVKPGFKVKELGTVIDDELVKKYPLYMDPSKSTYLMNIFYKTKARTGGHRSYETMFRRNNQFTSRLSDPNDIHAPVGPGHFAYI</sequence>
<dbReference type="RefSeq" id="XP_025420574.1">
    <property type="nucleotide sequence ID" value="XM_025564789.1"/>
</dbReference>
<evidence type="ECO:0000313" key="2">
    <source>
        <dbReference type="Proteomes" id="UP000694846"/>
    </source>
</evidence>
<feature type="region of interest" description="Disordered" evidence="1">
    <location>
        <begin position="1"/>
        <end position="52"/>
    </location>
</feature>
<dbReference type="Proteomes" id="UP000694846">
    <property type="component" value="Unplaced"/>
</dbReference>
<proteinExistence type="predicted"/>
<name>A0A8B8GBH8_9HEMI</name>
<organism evidence="2 3">
    <name type="scientific">Sipha flava</name>
    <name type="common">yellow sugarcane aphid</name>
    <dbReference type="NCBI Taxonomy" id="143950"/>
    <lineage>
        <taxon>Eukaryota</taxon>
        <taxon>Metazoa</taxon>
        <taxon>Ecdysozoa</taxon>
        <taxon>Arthropoda</taxon>
        <taxon>Hexapoda</taxon>
        <taxon>Insecta</taxon>
        <taxon>Pterygota</taxon>
        <taxon>Neoptera</taxon>
        <taxon>Paraneoptera</taxon>
        <taxon>Hemiptera</taxon>
        <taxon>Sternorrhyncha</taxon>
        <taxon>Aphidomorpha</taxon>
        <taxon>Aphidoidea</taxon>
        <taxon>Aphididae</taxon>
        <taxon>Sipha</taxon>
    </lineage>
</organism>
<feature type="compositionally biased region" description="Basic and acidic residues" evidence="1">
    <location>
        <begin position="37"/>
        <end position="52"/>
    </location>
</feature>
<dbReference type="AlphaFoldDB" id="A0A8B8GBH8"/>
<accession>A0A8B8GBH8</accession>
<reference evidence="3" key="1">
    <citation type="submission" date="2025-08" db="UniProtKB">
        <authorList>
            <consortium name="RefSeq"/>
        </authorList>
    </citation>
    <scope>IDENTIFICATION</scope>
    <source>
        <tissue evidence="3">Whole body</tissue>
    </source>
</reference>
<evidence type="ECO:0000313" key="3">
    <source>
        <dbReference type="RefSeq" id="XP_025420574.1"/>
    </source>
</evidence>
<dbReference type="OrthoDB" id="6617248at2759"/>
<gene>
    <name evidence="3" type="primary">LOC112690718</name>
</gene>
<keyword evidence="2" id="KW-1185">Reference proteome</keyword>
<evidence type="ECO:0000256" key="1">
    <source>
        <dbReference type="SAM" id="MobiDB-lite"/>
    </source>
</evidence>